<dbReference type="AlphaFoldDB" id="A0A0C3CZQ3"/>
<feature type="domain" description="Zn(2)-C6 fungal-type" evidence="7">
    <location>
        <begin position="54"/>
        <end position="84"/>
    </location>
</feature>
<reference evidence="8 9" key="1">
    <citation type="submission" date="2014-04" db="EMBL/GenBank/DDBJ databases">
        <authorList>
            <consortium name="DOE Joint Genome Institute"/>
            <person name="Kuo A."/>
            <person name="Gay G."/>
            <person name="Dore J."/>
            <person name="Kohler A."/>
            <person name="Nagy L.G."/>
            <person name="Floudas D."/>
            <person name="Copeland A."/>
            <person name="Barry K.W."/>
            <person name="Cichocki N."/>
            <person name="Veneault-Fourrey C."/>
            <person name="LaButti K."/>
            <person name="Lindquist E.A."/>
            <person name="Lipzen A."/>
            <person name="Lundell T."/>
            <person name="Morin E."/>
            <person name="Murat C."/>
            <person name="Sun H."/>
            <person name="Tunlid A."/>
            <person name="Henrissat B."/>
            <person name="Grigoriev I.V."/>
            <person name="Hibbett D.S."/>
            <person name="Martin F."/>
            <person name="Nordberg H.P."/>
            <person name="Cantor M.N."/>
            <person name="Hua S.X."/>
        </authorList>
    </citation>
    <scope>NUCLEOTIDE SEQUENCE [LARGE SCALE GENOMIC DNA]</scope>
    <source>
        <strain evidence="9">h7</strain>
    </source>
</reference>
<feature type="region of interest" description="Disordered" evidence="6">
    <location>
        <begin position="1"/>
        <end position="27"/>
    </location>
</feature>
<evidence type="ECO:0000256" key="3">
    <source>
        <dbReference type="ARBA" id="ARBA00023125"/>
    </source>
</evidence>
<gene>
    <name evidence="8" type="ORF">M413DRAFT_21596</name>
</gene>
<dbReference type="EMBL" id="KN831768">
    <property type="protein sequence ID" value="KIM49356.1"/>
    <property type="molecule type" value="Genomic_DNA"/>
</dbReference>
<dbReference type="CDD" id="cd00067">
    <property type="entry name" value="GAL4"/>
    <property type="match status" value="1"/>
</dbReference>
<name>A0A0C3CZQ3_HEBCY</name>
<dbReference type="InterPro" id="IPR036864">
    <property type="entry name" value="Zn2-C6_fun-type_DNA-bd_sf"/>
</dbReference>
<comment type="subcellular location">
    <subcellularLocation>
        <location evidence="1">Nucleus</location>
    </subcellularLocation>
</comment>
<feature type="compositionally biased region" description="Polar residues" evidence="6">
    <location>
        <begin position="162"/>
        <end position="175"/>
    </location>
</feature>
<dbReference type="InterPro" id="IPR051711">
    <property type="entry name" value="Stress_Response_Reg"/>
</dbReference>
<dbReference type="Pfam" id="PF00172">
    <property type="entry name" value="Zn_clus"/>
    <property type="match status" value="1"/>
</dbReference>
<keyword evidence="9" id="KW-1185">Reference proteome</keyword>
<dbReference type="PROSITE" id="PS50048">
    <property type="entry name" value="ZN2_CY6_FUNGAL_2"/>
    <property type="match status" value="1"/>
</dbReference>
<keyword evidence="3" id="KW-0238">DNA-binding</keyword>
<evidence type="ECO:0000256" key="4">
    <source>
        <dbReference type="ARBA" id="ARBA00023163"/>
    </source>
</evidence>
<dbReference type="PROSITE" id="PS00463">
    <property type="entry name" value="ZN2_CY6_FUNGAL_1"/>
    <property type="match status" value="1"/>
</dbReference>
<dbReference type="GO" id="GO:0043565">
    <property type="term" value="F:sequence-specific DNA binding"/>
    <property type="evidence" value="ECO:0007669"/>
    <property type="project" value="TreeGrafter"/>
</dbReference>
<keyword evidence="5" id="KW-0539">Nucleus</keyword>
<keyword evidence="2" id="KW-0805">Transcription regulation</keyword>
<dbReference type="GO" id="GO:0045944">
    <property type="term" value="P:positive regulation of transcription by RNA polymerase II"/>
    <property type="evidence" value="ECO:0007669"/>
    <property type="project" value="TreeGrafter"/>
</dbReference>
<evidence type="ECO:0000259" key="7">
    <source>
        <dbReference type="PROSITE" id="PS50048"/>
    </source>
</evidence>
<proteinExistence type="predicted"/>
<dbReference type="GO" id="GO:0000981">
    <property type="term" value="F:DNA-binding transcription factor activity, RNA polymerase II-specific"/>
    <property type="evidence" value="ECO:0007669"/>
    <property type="project" value="InterPro"/>
</dbReference>
<evidence type="ECO:0000256" key="1">
    <source>
        <dbReference type="ARBA" id="ARBA00004123"/>
    </source>
</evidence>
<evidence type="ECO:0000313" key="8">
    <source>
        <dbReference type="EMBL" id="KIM49356.1"/>
    </source>
</evidence>
<dbReference type="GO" id="GO:0005634">
    <property type="term" value="C:nucleus"/>
    <property type="evidence" value="ECO:0007669"/>
    <property type="project" value="UniProtKB-SubCell"/>
</dbReference>
<evidence type="ECO:0000256" key="6">
    <source>
        <dbReference type="SAM" id="MobiDB-lite"/>
    </source>
</evidence>
<dbReference type="OrthoDB" id="2441642at2759"/>
<dbReference type="Gene3D" id="4.10.240.10">
    <property type="entry name" value="Zn(2)-C6 fungal-type DNA-binding domain"/>
    <property type="match status" value="1"/>
</dbReference>
<dbReference type="HOGENOM" id="CLU_634699_0_0_1"/>
<dbReference type="InterPro" id="IPR001138">
    <property type="entry name" value="Zn2Cys6_DnaBD"/>
</dbReference>
<reference evidence="9" key="2">
    <citation type="submission" date="2015-01" db="EMBL/GenBank/DDBJ databases">
        <title>Evolutionary Origins and Diversification of the Mycorrhizal Mutualists.</title>
        <authorList>
            <consortium name="DOE Joint Genome Institute"/>
            <consortium name="Mycorrhizal Genomics Consortium"/>
            <person name="Kohler A."/>
            <person name="Kuo A."/>
            <person name="Nagy L.G."/>
            <person name="Floudas D."/>
            <person name="Copeland A."/>
            <person name="Barry K.W."/>
            <person name="Cichocki N."/>
            <person name="Veneault-Fourrey C."/>
            <person name="LaButti K."/>
            <person name="Lindquist E.A."/>
            <person name="Lipzen A."/>
            <person name="Lundell T."/>
            <person name="Morin E."/>
            <person name="Murat C."/>
            <person name="Riley R."/>
            <person name="Ohm R."/>
            <person name="Sun H."/>
            <person name="Tunlid A."/>
            <person name="Henrissat B."/>
            <person name="Grigoriev I.V."/>
            <person name="Hibbett D.S."/>
            <person name="Martin F."/>
        </authorList>
    </citation>
    <scope>NUCLEOTIDE SEQUENCE [LARGE SCALE GENOMIC DNA]</scope>
    <source>
        <strain evidence="9">h7</strain>
    </source>
</reference>
<evidence type="ECO:0000256" key="2">
    <source>
        <dbReference type="ARBA" id="ARBA00023015"/>
    </source>
</evidence>
<dbReference type="Proteomes" id="UP000053424">
    <property type="component" value="Unassembled WGS sequence"/>
</dbReference>
<protein>
    <recommendedName>
        <fullName evidence="7">Zn(2)-C6 fungal-type domain-containing protein</fullName>
    </recommendedName>
</protein>
<dbReference type="GO" id="GO:0008270">
    <property type="term" value="F:zinc ion binding"/>
    <property type="evidence" value="ECO:0007669"/>
    <property type="project" value="InterPro"/>
</dbReference>
<feature type="compositionally biased region" description="Polar residues" evidence="6">
    <location>
        <begin position="8"/>
        <end position="19"/>
    </location>
</feature>
<sequence>MTDDCQRSGPSVDTPSVSSPEEDDKGATAAYENSPLALNAACQRQPVRQRTAQACDKCRERKTKCSGHRPVCNRCTNRGLNCEYSAREMRTTTRPIPLRKDLTEIPAPQPAKYSGVCRSAQNIRGSARAGGALRTPSSSYGTPPPPYTPRRGHSAYDVRWPPSQQKQALSAQNGGSHMALGNGLPVAPMMARRRSTGASISSPSCRPAYPIPYHLPPHQFSPVNRGHEQDLAYITDGVPSMPMTMPESTRLPFDLEIPPVSGASPEFQLPSPSLFHDFHRDASPYGTERSPSQGHRHPCFLDDATSYFNPSHTLHTGDDHWSPVCSNIIPPPPPPMRYPEYTSEDLGSSPANLYGNNLHSPVSVLSSPNQSGASSQVELMCPAPIIPIGIGSYNHGEDGLFGSLGAPLEEPVEAGRIPDFGDRFNYSLTFFK</sequence>
<evidence type="ECO:0000256" key="5">
    <source>
        <dbReference type="ARBA" id="ARBA00023242"/>
    </source>
</evidence>
<dbReference type="PANTHER" id="PTHR47540:SF2">
    <property type="entry name" value="ZN(II)2CYS6 TRANSCRIPTION FACTOR (EUROFUNG)"/>
    <property type="match status" value="1"/>
</dbReference>
<dbReference type="SMART" id="SM00066">
    <property type="entry name" value="GAL4"/>
    <property type="match status" value="1"/>
</dbReference>
<feature type="region of interest" description="Disordered" evidence="6">
    <location>
        <begin position="127"/>
        <end position="183"/>
    </location>
</feature>
<dbReference type="SUPFAM" id="SSF57701">
    <property type="entry name" value="Zn2/Cys6 DNA-binding domain"/>
    <property type="match status" value="1"/>
</dbReference>
<evidence type="ECO:0000313" key="9">
    <source>
        <dbReference type="Proteomes" id="UP000053424"/>
    </source>
</evidence>
<keyword evidence="4" id="KW-0804">Transcription</keyword>
<dbReference type="PANTHER" id="PTHR47540">
    <property type="entry name" value="THIAMINE REPRESSIBLE GENES REGULATORY PROTEIN THI5"/>
    <property type="match status" value="1"/>
</dbReference>
<accession>A0A0C3CZQ3</accession>
<organism evidence="8 9">
    <name type="scientific">Hebeloma cylindrosporum</name>
    <dbReference type="NCBI Taxonomy" id="76867"/>
    <lineage>
        <taxon>Eukaryota</taxon>
        <taxon>Fungi</taxon>
        <taxon>Dikarya</taxon>
        <taxon>Basidiomycota</taxon>
        <taxon>Agaricomycotina</taxon>
        <taxon>Agaricomycetes</taxon>
        <taxon>Agaricomycetidae</taxon>
        <taxon>Agaricales</taxon>
        <taxon>Agaricineae</taxon>
        <taxon>Hymenogastraceae</taxon>
        <taxon>Hebeloma</taxon>
    </lineage>
</organism>